<gene>
    <name evidence="2" type="ORF">SETIT_8G024700v2</name>
</gene>
<reference evidence="2" key="1">
    <citation type="journal article" date="2012" name="Nat. Biotechnol.">
        <title>Reference genome sequence of the model plant Setaria.</title>
        <authorList>
            <person name="Bennetzen J.L."/>
            <person name="Schmutz J."/>
            <person name="Wang H."/>
            <person name="Percifield R."/>
            <person name="Hawkins J."/>
            <person name="Pontaroli A.C."/>
            <person name="Estep M."/>
            <person name="Feng L."/>
            <person name="Vaughn J.N."/>
            <person name="Grimwood J."/>
            <person name="Jenkins J."/>
            <person name="Barry K."/>
            <person name="Lindquist E."/>
            <person name="Hellsten U."/>
            <person name="Deshpande S."/>
            <person name="Wang X."/>
            <person name="Wu X."/>
            <person name="Mitros T."/>
            <person name="Triplett J."/>
            <person name="Yang X."/>
            <person name="Ye C.Y."/>
            <person name="Mauro-Herrera M."/>
            <person name="Wang L."/>
            <person name="Li P."/>
            <person name="Sharma M."/>
            <person name="Sharma R."/>
            <person name="Ronald P.C."/>
            <person name="Panaud O."/>
            <person name="Kellogg E.A."/>
            <person name="Brutnell T.P."/>
            <person name="Doust A.N."/>
            <person name="Tuskan G.A."/>
            <person name="Rokhsar D."/>
            <person name="Devos K.M."/>
        </authorList>
    </citation>
    <scope>NUCLEOTIDE SEQUENCE [LARGE SCALE GENOMIC DNA]</scope>
    <source>
        <strain evidence="2">Yugu1</strain>
    </source>
</reference>
<accession>A0A368S3C3</accession>
<dbReference type="STRING" id="4555.A0A368S3C3"/>
<dbReference type="EMBL" id="CM003535">
    <property type="protein sequence ID" value="RCV36967.1"/>
    <property type="molecule type" value="Genomic_DNA"/>
</dbReference>
<evidence type="ECO:0000313" key="2">
    <source>
        <dbReference type="EMBL" id="RCV36967.1"/>
    </source>
</evidence>
<reference evidence="2" key="2">
    <citation type="submission" date="2015-07" db="EMBL/GenBank/DDBJ databases">
        <authorList>
            <person name="Noorani M."/>
        </authorList>
    </citation>
    <scope>NUCLEOTIDE SEQUENCE</scope>
    <source>
        <strain evidence="2">Yugu1</strain>
    </source>
</reference>
<dbReference type="OrthoDB" id="679297at2759"/>
<dbReference type="PANTHER" id="PTHR31901:SF60">
    <property type="match status" value="1"/>
</dbReference>
<dbReference type="InterPro" id="IPR004993">
    <property type="entry name" value="GH3"/>
</dbReference>
<evidence type="ECO:0000256" key="1">
    <source>
        <dbReference type="SAM" id="MobiDB-lite"/>
    </source>
</evidence>
<sequence>MTDDNASTSPASSPATSAARPIDSEKLHFIEEMTADVDAVQERVLAEILARNADADRYLASNCGLAAATDRATFRAKVPMVTYEDLDPYIRRIANGLVPLLAATNFDTLI</sequence>
<protein>
    <submittedName>
        <fullName evidence="2">Uncharacterized protein</fullName>
    </submittedName>
</protein>
<feature type="compositionally biased region" description="Low complexity" evidence="1">
    <location>
        <begin position="1"/>
        <end position="19"/>
    </location>
</feature>
<organism evidence="2">
    <name type="scientific">Setaria italica</name>
    <name type="common">Foxtail millet</name>
    <name type="synonym">Panicum italicum</name>
    <dbReference type="NCBI Taxonomy" id="4555"/>
    <lineage>
        <taxon>Eukaryota</taxon>
        <taxon>Viridiplantae</taxon>
        <taxon>Streptophyta</taxon>
        <taxon>Embryophyta</taxon>
        <taxon>Tracheophyta</taxon>
        <taxon>Spermatophyta</taxon>
        <taxon>Magnoliopsida</taxon>
        <taxon>Liliopsida</taxon>
        <taxon>Poales</taxon>
        <taxon>Poaceae</taxon>
        <taxon>PACMAD clade</taxon>
        <taxon>Panicoideae</taxon>
        <taxon>Panicodae</taxon>
        <taxon>Paniceae</taxon>
        <taxon>Cenchrinae</taxon>
        <taxon>Setaria</taxon>
    </lineage>
</organism>
<name>A0A368S3C3_SETIT</name>
<dbReference type="PANTHER" id="PTHR31901">
    <property type="entry name" value="GH3 DOMAIN-CONTAINING PROTEIN"/>
    <property type="match status" value="1"/>
</dbReference>
<proteinExistence type="predicted"/>
<dbReference type="Pfam" id="PF03321">
    <property type="entry name" value="GH3"/>
    <property type="match status" value="1"/>
</dbReference>
<dbReference type="AlphaFoldDB" id="A0A368S3C3"/>
<feature type="region of interest" description="Disordered" evidence="1">
    <location>
        <begin position="1"/>
        <end position="22"/>
    </location>
</feature>